<dbReference type="PANTHER" id="PTHR45947:SF3">
    <property type="entry name" value="SULFOQUINOVOSYL TRANSFERASE SQD2"/>
    <property type="match status" value="1"/>
</dbReference>
<dbReference type="PANTHER" id="PTHR45947">
    <property type="entry name" value="SULFOQUINOVOSYL TRANSFERASE SQD2"/>
    <property type="match status" value="1"/>
</dbReference>
<dbReference type="InterPro" id="IPR028098">
    <property type="entry name" value="Glyco_trans_4-like_N"/>
</dbReference>
<evidence type="ECO:0000256" key="1">
    <source>
        <dbReference type="ARBA" id="ARBA00021292"/>
    </source>
</evidence>
<name>A0ABN3UW68_9MICO</name>
<keyword evidence="2" id="KW-0328">Glycosyltransferase</keyword>
<reference evidence="5 6" key="1">
    <citation type="journal article" date="2019" name="Int. J. Syst. Evol. Microbiol.">
        <title>The Global Catalogue of Microorganisms (GCM) 10K type strain sequencing project: providing services to taxonomists for standard genome sequencing and annotation.</title>
        <authorList>
            <consortium name="The Broad Institute Genomics Platform"/>
            <consortium name="The Broad Institute Genome Sequencing Center for Infectious Disease"/>
            <person name="Wu L."/>
            <person name="Ma J."/>
        </authorList>
    </citation>
    <scope>NUCLEOTIDE SEQUENCE [LARGE SCALE GENOMIC DNA]</scope>
    <source>
        <strain evidence="5 6">JCM 16378</strain>
    </source>
</reference>
<comment type="caution">
    <text evidence="5">The sequence shown here is derived from an EMBL/GenBank/DDBJ whole genome shotgun (WGS) entry which is preliminary data.</text>
</comment>
<proteinExistence type="predicted"/>
<evidence type="ECO:0000313" key="5">
    <source>
        <dbReference type="EMBL" id="GAA2739473.1"/>
    </source>
</evidence>
<dbReference type="InterPro" id="IPR050194">
    <property type="entry name" value="Glycosyltransferase_grp1"/>
</dbReference>
<keyword evidence="3" id="KW-0808">Transferase</keyword>
<dbReference type="EMBL" id="BAAARN010000005">
    <property type="protein sequence ID" value="GAA2739473.1"/>
    <property type="molecule type" value="Genomic_DNA"/>
</dbReference>
<feature type="domain" description="Glycosyltransferase subfamily 4-like N-terminal" evidence="4">
    <location>
        <begin position="20"/>
        <end position="172"/>
    </location>
</feature>
<evidence type="ECO:0000256" key="2">
    <source>
        <dbReference type="ARBA" id="ARBA00022676"/>
    </source>
</evidence>
<dbReference type="RefSeq" id="WP_344195965.1">
    <property type="nucleotide sequence ID" value="NZ_BAAARN010000005.1"/>
</dbReference>
<evidence type="ECO:0000259" key="4">
    <source>
        <dbReference type="Pfam" id="PF13439"/>
    </source>
</evidence>
<evidence type="ECO:0000256" key="3">
    <source>
        <dbReference type="ARBA" id="ARBA00022679"/>
    </source>
</evidence>
<keyword evidence="6" id="KW-1185">Reference proteome</keyword>
<dbReference type="Pfam" id="PF13439">
    <property type="entry name" value="Glyco_transf_4"/>
    <property type="match status" value="1"/>
</dbReference>
<dbReference type="Pfam" id="PF13692">
    <property type="entry name" value="Glyco_trans_1_4"/>
    <property type="match status" value="1"/>
</dbReference>
<protein>
    <recommendedName>
        <fullName evidence="1">D-inositol 3-phosphate glycosyltransferase</fullName>
    </recommendedName>
</protein>
<organism evidence="5 6">
    <name type="scientific">Pedococcus aerophilus</name>
    <dbReference type="NCBI Taxonomy" id="436356"/>
    <lineage>
        <taxon>Bacteria</taxon>
        <taxon>Bacillati</taxon>
        <taxon>Actinomycetota</taxon>
        <taxon>Actinomycetes</taxon>
        <taxon>Micrococcales</taxon>
        <taxon>Intrasporangiaceae</taxon>
        <taxon>Pedococcus</taxon>
    </lineage>
</organism>
<gene>
    <name evidence="5" type="ORF">GCM10009867_35670</name>
</gene>
<evidence type="ECO:0000313" key="6">
    <source>
        <dbReference type="Proteomes" id="UP001501326"/>
    </source>
</evidence>
<dbReference type="Gene3D" id="3.40.50.2000">
    <property type="entry name" value="Glycogen Phosphorylase B"/>
    <property type="match status" value="2"/>
</dbReference>
<sequence length="364" mass="39320">MKILVLTTWYPSVSDPVRAVFVRRHAQALALHHDVTLVHLAPAGTVPVAHSGEGRLRVEHADSALTAPRELLLGLRGARRRVRRERPDVVHTMGFSSLLFGAVAAGRTPWVHTEHWSGVTEPRSAGPMWFRARSARNVLRLPRAVTVVSSDMADSVRAFARRRAVHVVGNVVAPATPQPRPVTDDFRLLAVGGLNAIKDPVVAVRTVRVLLDRGHDARLRWVGSGPLAADVERAAADLGIAERVELVGAVDPADLAEHHSWSTEFLLPTRHETFCVAAAEALAHGRPVVLGARGGQRDFVTPDVGALVATRDPEDFADAVLDVRSRLGQQPPSVFAAGIERDYSAPAIAARFDEVYAAVPGLRP</sequence>
<accession>A0ABN3UW68</accession>
<dbReference type="SUPFAM" id="SSF53756">
    <property type="entry name" value="UDP-Glycosyltransferase/glycogen phosphorylase"/>
    <property type="match status" value="1"/>
</dbReference>
<dbReference type="Proteomes" id="UP001501326">
    <property type="component" value="Unassembled WGS sequence"/>
</dbReference>